<dbReference type="InterPro" id="IPR048228">
    <property type="entry name" value="HelD_bacillota"/>
</dbReference>
<name>A0A229URA0_9BACL</name>
<dbReference type="InterPro" id="IPR027785">
    <property type="entry name" value="UvrD-like_helicase_C"/>
</dbReference>
<dbReference type="PROSITE" id="PS51198">
    <property type="entry name" value="UVRD_HELICASE_ATP_BIND"/>
    <property type="match status" value="1"/>
</dbReference>
<dbReference type="GO" id="GO:0000725">
    <property type="term" value="P:recombinational repair"/>
    <property type="evidence" value="ECO:0007669"/>
    <property type="project" value="TreeGrafter"/>
</dbReference>
<evidence type="ECO:0000256" key="4">
    <source>
        <dbReference type="ARBA" id="ARBA00022840"/>
    </source>
</evidence>
<evidence type="ECO:0000259" key="7">
    <source>
        <dbReference type="PROSITE" id="PS51198"/>
    </source>
</evidence>
<dbReference type="Proteomes" id="UP000215509">
    <property type="component" value="Unassembled WGS sequence"/>
</dbReference>
<dbReference type="Pfam" id="PF00580">
    <property type="entry name" value="UvrD-helicase"/>
    <property type="match status" value="1"/>
</dbReference>
<dbReference type="GO" id="GO:0003677">
    <property type="term" value="F:DNA binding"/>
    <property type="evidence" value="ECO:0007669"/>
    <property type="project" value="InterPro"/>
</dbReference>
<comment type="caution">
    <text evidence="8">The sequence shown here is derived from an EMBL/GenBank/DDBJ whole genome shotgun (WGS) entry which is preliminary data.</text>
</comment>
<feature type="domain" description="UvrD-like helicase ATP-binding" evidence="7">
    <location>
        <begin position="214"/>
        <end position="623"/>
    </location>
</feature>
<dbReference type="AlphaFoldDB" id="A0A229URA0"/>
<dbReference type="Pfam" id="PF13538">
    <property type="entry name" value="UvrD_C_2"/>
    <property type="match status" value="1"/>
</dbReference>
<keyword evidence="9" id="KW-1185">Reference proteome</keyword>
<dbReference type="GO" id="GO:0005829">
    <property type="term" value="C:cytosol"/>
    <property type="evidence" value="ECO:0007669"/>
    <property type="project" value="TreeGrafter"/>
</dbReference>
<dbReference type="EMBL" id="NMQW01000017">
    <property type="protein sequence ID" value="OXM85920.1"/>
    <property type="molecule type" value="Genomic_DNA"/>
</dbReference>
<organism evidence="8 9">
    <name type="scientific">Paenibacillus rigui</name>
    <dbReference type="NCBI Taxonomy" id="554312"/>
    <lineage>
        <taxon>Bacteria</taxon>
        <taxon>Bacillati</taxon>
        <taxon>Bacillota</taxon>
        <taxon>Bacilli</taxon>
        <taxon>Bacillales</taxon>
        <taxon>Paenibacillaceae</taxon>
        <taxon>Paenibacillus</taxon>
    </lineage>
</organism>
<gene>
    <name evidence="8" type="ORF">CF651_11850</name>
</gene>
<dbReference type="InterPro" id="IPR027417">
    <property type="entry name" value="P-loop_NTPase"/>
</dbReference>
<keyword evidence="6" id="KW-0175">Coiled coil</keyword>
<keyword evidence="2 5" id="KW-0378">Hydrolase</keyword>
<proteinExistence type="predicted"/>
<evidence type="ECO:0000256" key="1">
    <source>
        <dbReference type="ARBA" id="ARBA00022741"/>
    </source>
</evidence>
<evidence type="ECO:0000256" key="5">
    <source>
        <dbReference type="PROSITE-ProRule" id="PRU00560"/>
    </source>
</evidence>
<evidence type="ECO:0000256" key="2">
    <source>
        <dbReference type="ARBA" id="ARBA00022801"/>
    </source>
</evidence>
<dbReference type="SUPFAM" id="SSF52540">
    <property type="entry name" value="P-loop containing nucleoside triphosphate hydrolases"/>
    <property type="match status" value="1"/>
</dbReference>
<dbReference type="InterPro" id="IPR000212">
    <property type="entry name" value="DNA_helicase_UvrD/REP"/>
</dbReference>
<dbReference type="PANTHER" id="PTHR11070">
    <property type="entry name" value="UVRD / RECB / PCRA DNA HELICASE FAMILY MEMBER"/>
    <property type="match status" value="1"/>
</dbReference>
<dbReference type="GO" id="GO:0016787">
    <property type="term" value="F:hydrolase activity"/>
    <property type="evidence" value="ECO:0007669"/>
    <property type="project" value="UniProtKB-UniRule"/>
</dbReference>
<dbReference type="RefSeq" id="WP_094015070.1">
    <property type="nucleotide sequence ID" value="NZ_NMQW01000017.1"/>
</dbReference>
<feature type="coiled-coil region" evidence="6">
    <location>
        <begin position="12"/>
        <end position="39"/>
    </location>
</feature>
<keyword evidence="1 5" id="KW-0547">Nucleotide-binding</keyword>
<evidence type="ECO:0000256" key="6">
    <source>
        <dbReference type="SAM" id="Coils"/>
    </source>
</evidence>
<protein>
    <submittedName>
        <fullName evidence="8">Helicase</fullName>
    </submittedName>
</protein>
<dbReference type="NCBIfam" id="NF041464">
    <property type="entry name" value="HelD_BACSU"/>
    <property type="match status" value="1"/>
</dbReference>
<dbReference type="PANTHER" id="PTHR11070:SF17">
    <property type="entry name" value="DNA HELICASE IV"/>
    <property type="match status" value="1"/>
</dbReference>
<keyword evidence="4 5" id="KW-0067">ATP-binding</keyword>
<feature type="binding site" evidence="5">
    <location>
        <begin position="235"/>
        <end position="242"/>
    </location>
    <ligand>
        <name>ATP</name>
        <dbReference type="ChEBI" id="CHEBI:30616"/>
    </ligand>
</feature>
<sequence>MSLTNKDWLEEKQRVQEVIGSIEQRIRQLEAETGEVKTEVVEIRKHFWDEVTVNLSTSEDMIETHFSLRQQAEVLSERERSYRQAAATLKKLRRLVRSPYFGRIDFREEGSGESSPEPIYLGITSFRDEEGDRFLVYDWRAPVSSLYYDYPPGPAKYETPGGEITGELLLKRQYVIRDGGIHWMFDTGITIGDELLQQVLSRNSDAQMKSIVATIQKEQNQIIRNDRSRLLIVQGAAGSGKTSAALQRVAYLLYKYRGHLTADQMVLFSPNPMFNSYVSTVLPELGEENMQQTTFQEYLERRLGKDFKVEDPFDQMEYVLTSEGQPGYNGRLQGIEYKSSDDFFRVLLAYKDRLEAEGMLFKPVKFRGNNIVSAAQLKEKFYEYDSSIRLTNRIVLLRDWLLKEVASFELTQRNEPWVEEEIELLEPEDYQRAYARVRKMQKDKEETFDDFEKEKELLAKVIVHERLKPVRKRLKQLKFVHVRALYRQLFTDSQLLAELMKGTGGTMPELWSDICEATIAKLEQSELSFEDATPYLFLLELVQGFQTNTSVRHVIVDEVQDYSPFQLEFLKRLFPRSRMTALGDLNQAIYAHGSALGELEPLTRLYGPDQTELIRLTRSYRSTKEIVEFTRGMVPGGDAIIPFNRAGAKPEVMAGAGREWLHEAIASRIEALRSDGCESVAIICKTAGESVEAFAALQNRVAGLRLVTKDTQGFEQGVVVIPAYLAKGVEFDAVLIYDGSKRRYSRESERKLFYTACTRAMHFLYVYSPDQDLSPFITEQKADTYVMMPGV</sequence>
<dbReference type="GO" id="GO:0043138">
    <property type="term" value="F:3'-5' DNA helicase activity"/>
    <property type="evidence" value="ECO:0007669"/>
    <property type="project" value="TreeGrafter"/>
</dbReference>
<reference evidence="8 9" key="1">
    <citation type="submission" date="2017-07" db="EMBL/GenBank/DDBJ databases">
        <title>Genome sequencing and assembly of Paenibacillus rigui.</title>
        <authorList>
            <person name="Mayilraj S."/>
        </authorList>
    </citation>
    <scope>NUCLEOTIDE SEQUENCE [LARGE SCALE GENOMIC DNA]</scope>
    <source>
        <strain evidence="8 9">JCM 16352</strain>
    </source>
</reference>
<keyword evidence="3 5" id="KW-0347">Helicase</keyword>
<evidence type="ECO:0000313" key="9">
    <source>
        <dbReference type="Proteomes" id="UP000215509"/>
    </source>
</evidence>
<evidence type="ECO:0000313" key="8">
    <source>
        <dbReference type="EMBL" id="OXM85920.1"/>
    </source>
</evidence>
<evidence type="ECO:0000256" key="3">
    <source>
        <dbReference type="ARBA" id="ARBA00022806"/>
    </source>
</evidence>
<dbReference type="Gene3D" id="3.40.50.300">
    <property type="entry name" value="P-loop containing nucleotide triphosphate hydrolases"/>
    <property type="match status" value="3"/>
</dbReference>
<accession>A0A229URA0</accession>
<dbReference type="InterPro" id="IPR014016">
    <property type="entry name" value="UvrD-like_ATP-bd"/>
</dbReference>
<dbReference type="OrthoDB" id="9787585at2"/>
<dbReference type="GO" id="GO:0005524">
    <property type="term" value="F:ATP binding"/>
    <property type="evidence" value="ECO:0007669"/>
    <property type="project" value="UniProtKB-UniRule"/>
</dbReference>